<evidence type="ECO:0000313" key="3">
    <source>
        <dbReference type="EMBL" id="PRP66358.1"/>
    </source>
</evidence>
<evidence type="ECO:0000259" key="2">
    <source>
        <dbReference type="Pfam" id="PF00248"/>
    </source>
</evidence>
<comment type="caution">
    <text evidence="3">The sequence shown here is derived from an EMBL/GenBank/DDBJ whole genome shotgun (WGS) entry which is preliminary data.</text>
</comment>
<reference evidence="3 4" key="1">
    <citation type="submission" date="2016-11" db="EMBL/GenBank/DDBJ databases">
        <title>Trade-off between light-utilization and light-protection in marine flavobacteria.</title>
        <authorList>
            <person name="Kumagai Y."/>
        </authorList>
    </citation>
    <scope>NUCLEOTIDE SEQUENCE [LARGE SCALE GENOMIC DNA]</scope>
    <source>
        <strain evidence="3 4">JCM 17109</strain>
    </source>
</reference>
<keyword evidence="4" id="KW-1185">Reference proteome</keyword>
<dbReference type="SUPFAM" id="SSF51430">
    <property type="entry name" value="NAD(P)-linked oxidoreductase"/>
    <property type="match status" value="1"/>
</dbReference>
<dbReference type="PRINTS" id="PR00069">
    <property type="entry name" value="ALDKETRDTASE"/>
</dbReference>
<dbReference type="GO" id="GO:0005829">
    <property type="term" value="C:cytosol"/>
    <property type="evidence" value="ECO:0007669"/>
    <property type="project" value="TreeGrafter"/>
</dbReference>
<feature type="domain" description="NADP-dependent oxidoreductase" evidence="2">
    <location>
        <begin position="15"/>
        <end position="301"/>
    </location>
</feature>
<dbReference type="InterPro" id="IPR036812">
    <property type="entry name" value="NAD(P)_OxRdtase_dom_sf"/>
</dbReference>
<dbReference type="InterPro" id="IPR023210">
    <property type="entry name" value="NADP_OxRdtase_dom"/>
</dbReference>
<dbReference type="InterPro" id="IPR050523">
    <property type="entry name" value="AKR_Detox_Biosynth"/>
</dbReference>
<proteinExistence type="predicted"/>
<dbReference type="RefSeq" id="WP_105982196.1">
    <property type="nucleotide sequence ID" value="NZ_MQUC01000003.1"/>
</dbReference>
<evidence type="ECO:0000313" key="4">
    <source>
        <dbReference type="Proteomes" id="UP000239532"/>
    </source>
</evidence>
<dbReference type="InterPro" id="IPR020471">
    <property type="entry name" value="AKR"/>
</dbReference>
<dbReference type="Proteomes" id="UP000239532">
    <property type="component" value="Unassembled WGS sequence"/>
</dbReference>
<dbReference type="PANTHER" id="PTHR43364">
    <property type="entry name" value="NADH-SPECIFIC METHYLGLYOXAL REDUCTASE-RELATED"/>
    <property type="match status" value="1"/>
</dbReference>
<dbReference type="Pfam" id="PF00248">
    <property type="entry name" value="Aldo_ket_red"/>
    <property type="match status" value="1"/>
</dbReference>
<keyword evidence="1" id="KW-0560">Oxidoreductase</keyword>
<accession>A0A2S9WSA9</accession>
<dbReference type="Gene3D" id="3.20.20.100">
    <property type="entry name" value="NADP-dependent oxidoreductase domain"/>
    <property type="match status" value="1"/>
</dbReference>
<name>A0A2S9WSA9_9FLAO</name>
<protein>
    <submittedName>
        <fullName evidence="3">Oxidoreductase</fullName>
    </submittedName>
</protein>
<dbReference type="OrthoDB" id="9773828at2"/>
<evidence type="ECO:0000256" key="1">
    <source>
        <dbReference type="ARBA" id="ARBA00023002"/>
    </source>
</evidence>
<dbReference type="CDD" id="cd19086">
    <property type="entry name" value="AKR_AKR11C1"/>
    <property type="match status" value="1"/>
</dbReference>
<dbReference type="AlphaFoldDB" id="A0A2S9WSA9"/>
<gene>
    <name evidence="3" type="ORF">BST86_04265</name>
</gene>
<organism evidence="3 4">
    <name type="scientific">Nonlabens agnitus</name>
    <dbReference type="NCBI Taxonomy" id="870484"/>
    <lineage>
        <taxon>Bacteria</taxon>
        <taxon>Pseudomonadati</taxon>
        <taxon>Bacteroidota</taxon>
        <taxon>Flavobacteriia</taxon>
        <taxon>Flavobacteriales</taxon>
        <taxon>Flavobacteriaceae</taxon>
        <taxon>Nonlabens</taxon>
    </lineage>
</organism>
<dbReference type="PANTHER" id="PTHR43364:SF4">
    <property type="entry name" value="NAD(P)-LINKED OXIDOREDUCTASE SUPERFAMILY PROTEIN"/>
    <property type="match status" value="1"/>
</dbReference>
<dbReference type="GO" id="GO:0016491">
    <property type="term" value="F:oxidoreductase activity"/>
    <property type="evidence" value="ECO:0007669"/>
    <property type="project" value="UniProtKB-KW"/>
</dbReference>
<sequence length="313" mass="35115">MKYKNYIASAVPVSEIGLGAWQLGAQSGWKDMSERDAIHLVQEAVELGVNFFDTAPNYGHGTSEERLGKALKNVNRSDIVINTKFGHTKEGHINFDATNIRTSLEASLQRLQTDYVDSLIIHSPPASYLDGSKNDHYDILEQLVIEGKIKAYGASLDTYEDMKTLMDTTNAKVIEVFFNMLHQDTAKGFDQAQKQNIGIIAKIPLDSGWLTGKYNAHSHFDGIRSRWSQKDIETRALLVEKIQSIVGDEHSLLESALAFCRSYDAVSTVIPGTTSVEQLRRNVESTRISLPDSTIKDLEDFYHKEVTHLQLPW</sequence>
<dbReference type="EMBL" id="MQUC01000003">
    <property type="protein sequence ID" value="PRP66358.1"/>
    <property type="molecule type" value="Genomic_DNA"/>
</dbReference>